<feature type="transmembrane region" description="Helical" evidence="11">
    <location>
        <begin position="342"/>
        <end position="360"/>
    </location>
</feature>
<reference evidence="13 14" key="1">
    <citation type="submission" date="2015-11" db="EMBL/GenBank/DDBJ databases">
        <title>Butyribacter intestini gen. nov., sp. nov., a butyric acid-producing bacterium of the family Lachnospiraceae isolated from the human faeces.</title>
        <authorList>
            <person name="Zou Y."/>
            <person name="Xue W."/>
            <person name="Luo G."/>
            <person name="Lv M."/>
        </authorList>
    </citation>
    <scope>NUCLEOTIDE SEQUENCE [LARGE SCALE GENOMIC DNA]</scope>
    <source>
        <strain evidence="13 14">ACET-33324</strain>
    </source>
</reference>
<dbReference type="SMART" id="SM00228">
    <property type="entry name" value="PDZ"/>
    <property type="match status" value="1"/>
</dbReference>
<feature type="transmembrane region" description="Helical" evidence="11">
    <location>
        <begin position="107"/>
        <end position="136"/>
    </location>
</feature>
<dbReference type="InterPro" id="IPR008915">
    <property type="entry name" value="Peptidase_M50"/>
</dbReference>
<dbReference type="Proteomes" id="UP000054874">
    <property type="component" value="Unassembled WGS sequence"/>
</dbReference>
<dbReference type="InterPro" id="IPR036034">
    <property type="entry name" value="PDZ_sf"/>
</dbReference>
<dbReference type="PANTHER" id="PTHR42837">
    <property type="entry name" value="REGULATOR OF SIGMA-E PROTEASE RSEP"/>
    <property type="match status" value="1"/>
</dbReference>
<keyword evidence="5 11" id="KW-0812">Transmembrane</keyword>
<keyword evidence="6 11" id="KW-0378">Hydrolase</keyword>
<dbReference type="RefSeq" id="WP_058351141.1">
    <property type="nucleotide sequence ID" value="NZ_CABMMD010000001.1"/>
</dbReference>
<evidence type="ECO:0000256" key="3">
    <source>
        <dbReference type="ARBA" id="ARBA00007931"/>
    </source>
</evidence>
<sequence length="367" mass="40268">MNIVIAILIFTVIIVIHELGHFLLAKKNGVGVIEFSVGMGTRIITLAKTKEGIKTAFFISQENFENREDWQDVTKYSWKLFPIGGSCMMLGEDEANPSLDAFNNKGVWARISVIFAGPFFNFILAFVLSFIIIGIAGYDKPVIGQLEPGMPMEEAGFQVGEVIKEINGKNIVISRDISSVMQFQPLSGEPVEIISVRDGEEHTTLVTPVKDENGSYRLGFGYGGTYEKANPIELVKYSLTEVRYWIELTIKSLGQLITGKVSAKEISGPVGIVNMVGTAVDAGKSYGLLNVVAVILRMSILISANLGVMNLLPIPALDGGRLVFLLIEALRGKPVDREKEGMVHFAGLVVLMLFMVFVMYNDIARIL</sequence>
<dbReference type="OrthoDB" id="9782003at2"/>
<evidence type="ECO:0000256" key="5">
    <source>
        <dbReference type="ARBA" id="ARBA00022692"/>
    </source>
</evidence>
<keyword evidence="8 11" id="KW-1133">Transmembrane helix</keyword>
<dbReference type="InterPro" id="IPR001478">
    <property type="entry name" value="PDZ"/>
</dbReference>
<dbReference type="STRING" id="290052.ASU35_00390"/>
<name>A0A0V8QK94_9FIRM</name>
<feature type="transmembrane region" description="Helical" evidence="11">
    <location>
        <begin position="287"/>
        <end position="306"/>
    </location>
</feature>
<keyword evidence="10 11" id="KW-0472">Membrane</keyword>
<evidence type="ECO:0000256" key="9">
    <source>
        <dbReference type="ARBA" id="ARBA00023049"/>
    </source>
</evidence>
<comment type="caution">
    <text evidence="13">The sequence shown here is derived from an EMBL/GenBank/DDBJ whole genome shotgun (WGS) entry which is preliminary data.</text>
</comment>
<evidence type="ECO:0000256" key="1">
    <source>
        <dbReference type="ARBA" id="ARBA00001947"/>
    </source>
</evidence>
<dbReference type="SUPFAM" id="SSF50156">
    <property type="entry name" value="PDZ domain-like"/>
    <property type="match status" value="1"/>
</dbReference>
<dbReference type="PANTHER" id="PTHR42837:SF2">
    <property type="entry name" value="MEMBRANE METALLOPROTEASE ARASP2, CHLOROPLASTIC-RELATED"/>
    <property type="match status" value="1"/>
</dbReference>
<evidence type="ECO:0000256" key="2">
    <source>
        <dbReference type="ARBA" id="ARBA00004141"/>
    </source>
</evidence>
<dbReference type="CDD" id="cd06163">
    <property type="entry name" value="S2P-M50_PDZ_RseP-like"/>
    <property type="match status" value="1"/>
</dbReference>
<dbReference type="InterPro" id="IPR004387">
    <property type="entry name" value="Pept_M50_Zn"/>
</dbReference>
<evidence type="ECO:0000256" key="8">
    <source>
        <dbReference type="ARBA" id="ARBA00022989"/>
    </source>
</evidence>
<dbReference type="GO" id="GO:0016020">
    <property type="term" value="C:membrane"/>
    <property type="evidence" value="ECO:0007669"/>
    <property type="project" value="UniProtKB-SubCell"/>
</dbReference>
<keyword evidence="4 13" id="KW-0645">Protease</keyword>
<protein>
    <recommendedName>
        <fullName evidence="11">Zinc metalloprotease</fullName>
        <ecNumber evidence="11">3.4.24.-</ecNumber>
    </recommendedName>
</protein>
<dbReference type="EMBL" id="LNAM01000001">
    <property type="protein sequence ID" value="KSV60662.1"/>
    <property type="molecule type" value="Genomic_DNA"/>
</dbReference>
<dbReference type="GO" id="GO:0004222">
    <property type="term" value="F:metalloendopeptidase activity"/>
    <property type="evidence" value="ECO:0007669"/>
    <property type="project" value="InterPro"/>
</dbReference>
<evidence type="ECO:0000259" key="12">
    <source>
        <dbReference type="SMART" id="SM00228"/>
    </source>
</evidence>
<dbReference type="GO" id="GO:0006508">
    <property type="term" value="P:proteolysis"/>
    <property type="evidence" value="ECO:0007669"/>
    <property type="project" value="UniProtKB-KW"/>
</dbReference>
<proteinExistence type="inferred from homology"/>
<comment type="similarity">
    <text evidence="3 11">Belongs to the peptidase M50B family.</text>
</comment>
<keyword evidence="9 11" id="KW-0482">Metalloprotease</keyword>
<evidence type="ECO:0000313" key="14">
    <source>
        <dbReference type="Proteomes" id="UP000054874"/>
    </source>
</evidence>
<accession>A0A0V8QK94</accession>
<dbReference type="AlphaFoldDB" id="A0A0V8QK94"/>
<dbReference type="GO" id="GO:0046872">
    <property type="term" value="F:metal ion binding"/>
    <property type="evidence" value="ECO:0007669"/>
    <property type="project" value="UniProtKB-KW"/>
</dbReference>
<evidence type="ECO:0000256" key="10">
    <source>
        <dbReference type="ARBA" id="ARBA00023136"/>
    </source>
</evidence>
<evidence type="ECO:0000256" key="4">
    <source>
        <dbReference type="ARBA" id="ARBA00022670"/>
    </source>
</evidence>
<comment type="subcellular location">
    <subcellularLocation>
        <location evidence="2">Membrane</location>
        <topology evidence="2">Multi-pass membrane protein</topology>
    </subcellularLocation>
</comment>
<evidence type="ECO:0000256" key="7">
    <source>
        <dbReference type="ARBA" id="ARBA00022833"/>
    </source>
</evidence>
<feature type="domain" description="PDZ" evidence="12">
    <location>
        <begin position="129"/>
        <end position="199"/>
    </location>
</feature>
<evidence type="ECO:0000313" key="13">
    <source>
        <dbReference type="EMBL" id="KSV60662.1"/>
    </source>
</evidence>
<dbReference type="Gene3D" id="2.30.42.10">
    <property type="match status" value="1"/>
</dbReference>
<dbReference type="EC" id="3.4.24.-" evidence="11"/>
<evidence type="ECO:0000256" key="6">
    <source>
        <dbReference type="ARBA" id="ARBA00022801"/>
    </source>
</evidence>
<dbReference type="Pfam" id="PF02163">
    <property type="entry name" value="Peptidase_M50"/>
    <property type="match status" value="2"/>
</dbReference>
<keyword evidence="7 11" id="KW-0862">Zinc</keyword>
<evidence type="ECO:0000256" key="11">
    <source>
        <dbReference type="RuleBase" id="RU362031"/>
    </source>
</evidence>
<keyword evidence="11" id="KW-0479">Metal-binding</keyword>
<dbReference type="NCBIfam" id="TIGR00054">
    <property type="entry name" value="RIP metalloprotease RseP"/>
    <property type="match status" value="1"/>
</dbReference>
<gene>
    <name evidence="13" type="ORF">ASU35_00390</name>
</gene>
<keyword evidence="14" id="KW-1185">Reference proteome</keyword>
<comment type="cofactor">
    <cofactor evidence="1 11">
        <name>Zn(2+)</name>
        <dbReference type="ChEBI" id="CHEBI:29105"/>
    </cofactor>
</comment>
<organism evidence="13 14">
    <name type="scientific">Acetivibrio ethanolgignens</name>
    <dbReference type="NCBI Taxonomy" id="290052"/>
    <lineage>
        <taxon>Bacteria</taxon>
        <taxon>Bacillati</taxon>
        <taxon>Bacillota</taxon>
        <taxon>Clostridia</taxon>
        <taxon>Eubacteriales</taxon>
        <taxon>Oscillospiraceae</taxon>
        <taxon>Acetivibrio</taxon>
    </lineage>
</organism>